<dbReference type="InterPro" id="IPR043428">
    <property type="entry name" value="LivM-like"/>
</dbReference>
<evidence type="ECO:0000256" key="4">
    <source>
        <dbReference type="ARBA" id="ARBA00022989"/>
    </source>
</evidence>
<proteinExistence type="predicted"/>
<dbReference type="PANTHER" id="PTHR30482:SF17">
    <property type="entry name" value="ABC TRANSPORTER ATP-BINDING PROTEIN"/>
    <property type="match status" value="1"/>
</dbReference>
<comment type="subcellular location">
    <subcellularLocation>
        <location evidence="1">Cell membrane</location>
        <topology evidence="1">Multi-pass membrane protein</topology>
    </subcellularLocation>
</comment>
<keyword evidence="4 6" id="KW-1133">Transmembrane helix</keyword>
<dbReference type="Proteomes" id="UP001597299">
    <property type="component" value="Unassembled WGS sequence"/>
</dbReference>
<keyword evidence="2" id="KW-1003">Cell membrane</keyword>
<dbReference type="CDD" id="cd06581">
    <property type="entry name" value="TM_PBP1_LivM_like"/>
    <property type="match status" value="1"/>
</dbReference>
<feature type="transmembrane region" description="Helical" evidence="6">
    <location>
        <begin position="322"/>
        <end position="341"/>
    </location>
</feature>
<keyword evidence="8" id="KW-1185">Reference proteome</keyword>
<dbReference type="Pfam" id="PF02653">
    <property type="entry name" value="BPD_transp_2"/>
    <property type="match status" value="1"/>
</dbReference>
<feature type="transmembrane region" description="Helical" evidence="6">
    <location>
        <begin position="199"/>
        <end position="218"/>
    </location>
</feature>
<keyword evidence="3 6" id="KW-0812">Transmembrane</keyword>
<dbReference type="InterPro" id="IPR001851">
    <property type="entry name" value="ABC_transp_permease"/>
</dbReference>
<protein>
    <submittedName>
        <fullName evidence="7">Branched-chain amino acid ABC transporter permease</fullName>
    </submittedName>
</protein>
<evidence type="ECO:0000256" key="3">
    <source>
        <dbReference type="ARBA" id="ARBA00022692"/>
    </source>
</evidence>
<dbReference type="PANTHER" id="PTHR30482">
    <property type="entry name" value="HIGH-AFFINITY BRANCHED-CHAIN AMINO ACID TRANSPORT SYSTEM PERMEASE"/>
    <property type="match status" value="1"/>
</dbReference>
<feature type="transmembrane region" description="Helical" evidence="6">
    <location>
        <begin position="124"/>
        <end position="143"/>
    </location>
</feature>
<name>A0ABW4YT37_9HYPH</name>
<dbReference type="EMBL" id="JBHUHD010000001">
    <property type="protein sequence ID" value="MFD2139418.1"/>
    <property type="molecule type" value="Genomic_DNA"/>
</dbReference>
<evidence type="ECO:0000313" key="8">
    <source>
        <dbReference type="Proteomes" id="UP001597299"/>
    </source>
</evidence>
<dbReference type="RefSeq" id="WP_213352205.1">
    <property type="nucleotide sequence ID" value="NZ_JAHBGB010000019.1"/>
</dbReference>
<feature type="transmembrane region" description="Helical" evidence="6">
    <location>
        <begin position="100"/>
        <end position="118"/>
    </location>
</feature>
<gene>
    <name evidence="7" type="ORF">ACFSNC_03310</name>
</gene>
<accession>A0ABW4YT37</accession>
<feature type="transmembrane region" description="Helical" evidence="6">
    <location>
        <begin position="248"/>
        <end position="266"/>
    </location>
</feature>
<comment type="caution">
    <text evidence="7">The sequence shown here is derived from an EMBL/GenBank/DDBJ whole genome shotgun (WGS) entry which is preliminary data.</text>
</comment>
<evidence type="ECO:0000256" key="5">
    <source>
        <dbReference type="ARBA" id="ARBA00023136"/>
    </source>
</evidence>
<feature type="transmembrane region" description="Helical" evidence="6">
    <location>
        <begin position="287"/>
        <end position="310"/>
    </location>
</feature>
<reference evidence="8" key="1">
    <citation type="journal article" date="2019" name="Int. J. Syst. Evol. Microbiol.">
        <title>The Global Catalogue of Microorganisms (GCM) 10K type strain sequencing project: providing services to taxonomists for standard genome sequencing and annotation.</title>
        <authorList>
            <consortium name="The Broad Institute Genomics Platform"/>
            <consortium name="The Broad Institute Genome Sequencing Center for Infectious Disease"/>
            <person name="Wu L."/>
            <person name="Ma J."/>
        </authorList>
    </citation>
    <scope>NUCLEOTIDE SEQUENCE [LARGE SCALE GENOMIC DNA]</scope>
    <source>
        <strain evidence="8">CCM 7435</strain>
    </source>
</reference>
<evidence type="ECO:0000256" key="6">
    <source>
        <dbReference type="SAM" id="Phobius"/>
    </source>
</evidence>
<evidence type="ECO:0000256" key="2">
    <source>
        <dbReference type="ARBA" id="ARBA00022475"/>
    </source>
</evidence>
<sequence length="366" mass="38420">MTAGTPSAPLPASPLPPEIVPAAPPPAPLARDVAPAEQAVRRARRWKPAEFLFWTVALVAPLVLPRSMLLMNEIAILALFALSLDLILGYAGIVSLGHAAFLGVGAYAAGLFALNVNADPLAGLLVAMLTASALGFLSSFLVLRGTDLTRLMVTLGVALLVFEAANSWRSLTGGADGLQGIAMDPVLGLFDFDLKGRTAYLYSLAVLFLLFLAARRMMGSPFGLSLRAIRDNRLRASASGVGVNGRLVVVYTLAAAYAGAAGALLAQTTQFVSLDVLEFHRSADLMLVLIIGGTGWLYGGLIGAVLFELFQDAVAAATPQYWQFWVGLLLVVFVSGGREAVHKAGAALRRKIAGLKIAGLFGGRRP</sequence>
<feature type="transmembrane region" description="Helical" evidence="6">
    <location>
        <begin position="51"/>
        <end position="68"/>
    </location>
</feature>
<keyword evidence="5 6" id="KW-0472">Membrane</keyword>
<evidence type="ECO:0000256" key="1">
    <source>
        <dbReference type="ARBA" id="ARBA00004651"/>
    </source>
</evidence>
<evidence type="ECO:0000313" key="7">
    <source>
        <dbReference type="EMBL" id="MFD2139418.1"/>
    </source>
</evidence>
<organism evidence="7 8">
    <name type="scientific">Ancylobacter oerskovii</name>
    <dbReference type="NCBI Taxonomy" id="459519"/>
    <lineage>
        <taxon>Bacteria</taxon>
        <taxon>Pseudomonadati</taxon>
        <taxon>Pseudomonadota</taxon>
        <taxon>Alphaproteobacteria</taxon>
        <taxon>Hyphomicrobiales</taxon>
        <taxon>Xanthobacteraceae</taxon>
        <taxon>Ancylobacter</taxon>
    </lineage>
</organism>
<feature type="transmembrane region" description="Helical" evidence="6">
    <location>
        <begin position="74"/>
        <end position="93"/>
    </location>
</feature>